<feature type="compositionally biased region" description="Gly residues" evidence="1">
    <location>
        <begin position="183"/>
        <end position="194"/>
    </location>
</feature>
<feature type="transmembrane region" description="Helical" evidence="2">
    <location>
        <begin position="116"/>
        <end position="137"/>
    </location>
</feature>
<keyword evidence="2" id="KW-1133">Transmembrane helix</keyword>
<evidence type="ECO:0000313" key="4">
    <source>
        <dbReference type="Proteomes" id="UP000807342"/>
    </source>
</evidence>
<protein>
    <submittedName>
        <fullName evidence="3">Uncharacterized protein</fullName>
    </submittedName>
</protein>
<proteinExistence type="predicted"/>
<feature type="compositionally biased region" description="Gly residues" evidence="1">
    <location>
        <begin position="207"/>
        <end position="220"/>
    </location>
</feature>
<accession>A0A9P5X9W4</accession>
<keyword evidence="4" id="KW-1185">Reference proteome</keyword>
<name>A0A9P5X9W4_9AGAR</name>
<dbReference type="EMBL" id="MU151202">
    <property type="protein sequence ID" value="KAF9447392.1"/>
    <property type="molecule type" value="Genomic_DNA"/>
</dbReference>
<feature type="region of interest" description="Disordered" evidence="1">
    <location>
        <begin position="144"/>
        <end position="236"/>
    </location>
</feature>
<evidence type="ECO:0000313" key="3">
    <source>
        <dbReference type="EMBL" id="KAF9447392.1"/>
    </source>
</evidence>
<comment type="caution">
    <text evidence="3">The sequence shown here is derived from an EMBL/GenBank/DDBJ whole genome shotgun (WGS) entry which is preliminary data.</text>
</comment>
<feature type="compositionally biased region" description="Polar residues" evidence="1">
    <location>
        <begin position="1"/>
        <end position="12"/>
    </location>
</feature>
<dbReference type="AlphaFoldDB" id="A0A9P5X9W4"/>
<feature type="compositionally biased region" description="Polar residues" evidence="1">
    <location>
        <begin position="161"/>
        <end position="177"/>
    </location>
</feature>
<evidence type="ECO:0000256" key="2">
    <source>
        <dbReference type="SAM" id="Phobius"/>
    </source>
</evidence>
<sequence>MRTVKPTTNSRNIDTHQCAPGVTGTHTSGTKLAPVILAHIPETALTPPPEYAEQLPVNNLNNTISRAAEVSVPIHNHHHNNPTKIERHRDARVTFPQPKEDPDEKPRKSFWRTKKAIILISIVGNLIILAAVLGGVLGSRKKGTNNVDNGNGGGHVVSSSQTQAQNSPTTSGATQPVETGPARGVGQGASGNGNGSPNVTTDPSGAPGSGNGVLPSGGIGVPSSQPGAGARDVSSG</sequence>
<keyword evidence="2" id="KW-0812">Transmembrane</keyword>
<keyword evidence="2" id="KW-0472">Membrane</keyword>
<dbReference type="Proteomes" id="UP000807342">
    <property type="component" value="Unassembled WGS sequence"/>
</dbReference>
<reference evidence="3" key="1">
    <citation type="submission" date="2020-11" db="EMBL/GenBank/DDBJ databases">
        <authorList>
            <consortium name="DOE Joint Genome Institute"/>
            <person name="Ahrendt S."/>
            <person name="Riley R."/>
            <person name="Andreopoulos W."/>
            <person name="Labutti K."/>
            <person name="Pangilinan J."/>
            <person name="Ruiz-Duenas F.J."/>
            <person name="Barrasa J.M."/>
            <person name="Sanchez-Garcia M."/>
            <person name="Camarero S."/>
            <person name="Miyauchi S."/>
            <person name="Serrano A."/>
            <person name="Linde D."/>
            <person name="Babiker R."/>
            <person name="Drula E."/>
            <person name="Ayuso-Fernandez I."/>
            <person name="Pacheco R."/>
            <person name="Padilla G."/>
            <person name="Ferreira P."/>
            <person name="Barriuso J."/>
            <person name="Kellner H."/>
            <person name="Castanera R."/>
            <person name="Alfaro M."/>
            <person name="Ramirez L."/>
            <person name="Pisabarro A.G."/>
            <person name="Kuo A."/>
            <person name="Tritt A."/>
            <person name="Lipzen A."/>
            <person name="He G."/>
            <person name="Yan M."/>
            <person name="Ng V."/>
            <person name="Cullen D."/>
            <person name="Martin F."/>
            <person name="Rosso M.-N."/>
            <person name="Henrissat B."/>
            <person name="Hibbett D."/>
            <person name="Martinez A.T."/>
            <person name="Grigoriev I.V."/>
        </authorList>
    </citation>
    <scope>NUCLEOTIDE SEQUENCE</scope>
    <source>
        <strain evidence="3">MF-IS2</strain>
    </source>
</reference>
<gene>
    <name evidence="3" type="ORF">P691DRAFT_776184</name>
</gene>
<evidence type="ECO:0000256" key="1">
    <source>
        <dbReference type="SAM" id="MobiDB-lite"/>
    </source>
</evidence>
<feature type="region of interest" description="Disordered" evidence="1">
    <location>
        <begin position="1"/>
        <end position="27"/>
    </location>
</feature>
<organism evidence="3 4">
    <name type="scientific">Macrolepiota fuliginosa MF-IS2</name>
    <dbReference type="NCBI Taxonomy" id="1400762"/>
    <lineage>
        <taxon>Eukaryota</taxon>
        <taxon>Fungi</taxon>
        <taxon>Dikarya</taxon>
        <taxon>Basidiomycota</taxon>
        <taxon>Agaricomycotina</taxon>
        <taxon>Agaricomycetes</taxon>
        <taxon>Agaricomycetidae</taxon>
        <taxon>Agaricales</taxon>
        <taxon>Agaricineae</taxon>
        <taxon>Agaricaceae</taxon>
        <taxon>Macrolepiota</taxon>
    </lineage>
</organism>